<dbReference type="Gene3D" id="3.30.465.10">
    <property type="match status" value="1"/>
</dbReference>
<dbReference type="InterPro" id="IPR010031">
    <property type="entry name" value="FAD_lactone_oxidase-like"/>
</dbReference>
<dbReference type="SUPFAM" id="SSF55103">
    <property type="entry name" value="FAD-linked oxidases, C-terminal domain"/>
    <property type="match status" value="1"/>
</dbReference>
<feature type="domain" description="FAD-binding PCMH-type" evidence="4">
    <location>
        <begin position="14"/>
        <end position="181"/>
    </location>
</feature>
<evidence type="ECO:0000256" key="1">
    <source>
        <dbReference type="ARBA" id="ARBA00022630"/>
    </source>
</evidence>
<dbReference type="EMBL" id="CP028923">
    <property type="protein sequence ID" value="QCK14909.1"/>
    <property type="molecule type" value="Genomic_DNA"/>
</dbReference>
<dbReference type="InterPro" id="IPR016169">
    <property type="entry name" value="FAD-bd_PCMH_sub2"/>
</dbReference>
<name>A0A4D7JFC5_9BACT</name>
<evidence type="ECO:0000259" key="4">
    <source>
        <dbReference type="PROSITE" id="PS51387"/>
    </source>
</evidence>
<keyword evidence="1" id="KW-0285">Flavoprotein</keyword>
<dbReference type="GO" id="GO:0016020">
    <property type="term" value="C:membrane"/>
    <property type="evidence" value="ECO:0007669"/>
    <property type="project" value="InterPro"/>
</dbReference>
<dbReference type="PANTHER" id="PTHR43762">
    <property type="entry name" value="L-GULONOLACTONE OXIDASE"/>
    <property type="match status" value="1"/>
</dbReference>
<keyword evidence="2" id="KW-0274">FAD</keyword>
<accession>A0A4D7JFC5</accession>
<protein>
    <submittedName>
        <fullName evidence="5">FAD-linked oxidase</fullName>
    </submittedName>
</protein>
<dbReference type="SUPFAM" id="SSF56176">
    <property type="entry name" value="FAD-binding/transporter-associated domain-like"/>
    <property type="match status" value="1"/>
</dbReference>
<evidence type="ECO:0000313" key="6">
    <source>
        <dbReference type="Proteomes" id="UP000298616"/>
    </source>
</evidence>
<keyword evidence="6" id="KW-1185">Reference proteome</keyword>
<dbReference type="InterPro" id="IPR006094">
    <property type="entry name" value="Oxid_FAD_bind_N"/>
</dbReference>
<dbReference type="PROSITE" id="PS51387">
    <property type="entry name" value="FAD_PCMH"/>
    <property type="match status" value="1"/>
</dbReference>
<keyword evidence="3" id="KW-0560">Oxidoreductase</keyword>
<proteinExistence type="predicted"/>
<dbReference type="PANTHER" id="PTHR43762:SF1">
    <property type="entry name" value="D-ARABINONO-1,4-LACTONE OXIDASE"/>
    <property type="match status" value="1"/>
</dbReference>
<organism evidence="5 6">
    <name type="scientific">Mangrovivirga cuniculi</name>
    <dbReference type="NCBI Taxonomy" id="2715131"/>
    <lineage>
        <taxon>Bacteria</taxon>
        <taxon>Pseudomonadati</taxon>
        <taxon>Bacteroidota</taxon>
        <taxon>Cytophagia</taxon>
        <taxon>Cytophagales</taxon>
        <taxon>Mangrovivirgaceae</taxon>
        <taxon>Mangrovivirga</taxon>
    </lineage>
</organism>
<gene>
    <name evidence="5" type="ORF">DCC35_09235</name>
</gene>
<reference evidence="5 6" key="1">
    <citation type="submission" date="2018-04" db="EMBL/GenBank/DDBJ databases">
        <title>Complete genome uncultured novel isolate.</title>
        <authorList>
            <person name="Merlino G."/>
        </authorList>
    </citation>
    <scope>NUCLEOTIDE SEQUENCE [LARGE SCALE GENOMIC DNA]</scope>
    <source>
        <strain evidence="6">R1DC9</strain>
    </source>
</reference>
<evidence type="ECO:0000313" key="5">
    <source>
        <dbReference type="EMBL" id="QCK14909.1"/>
    </source>
</evidence>
<dbReference type="Pfam" id="PF01565">
    <property type="entry name" value="FAD_binding_4"/>
    <property type="match status" value="1"/>
</dbReference>
<dbReference type="InterPro" id="IPR016166">
    <property type="entry name" value="FAD-bd_PCMH"/>
</dbReference>
<dbReference type="Pfam" id="PF04030">
    <property type="entry name" value="ALO"/>
    <property type="match status" value="1"/>
</dbReference>
<dbReference type="Proteomes" id="UP000298616">
    <property type="component" value="Chromosome"/>
</dbReference>
<dbReference type="KEGG" id="fpf:DCC35_09235"/>
<dbReference type="GO" id="GO:0071949">
    <property type="term" value="F:FAD binding"/>
    <property type="evidence" value="ECO:0007669"/>
    <property type="project" value="InterPro"/>
</dbReference>
<dbReference type="InterPro" id="IPR007173">
    <property type="entry name" value="ALO_C"/>
</dbReference>
<dbReference type="InterPro" id="IPR016164">
    <property type="entry name" value="FAD-linked_Oxase-like_C"/>
</dbReference>
<dbReference type="AlphaFoldDB" id="A0A4D7JFC5"/>
<sequence length="449" mass="50844">MNFLKKKISGWGNYPMIETKLKQLTGIDQYESILTFNEPNIVRGLGRSYSDQAVLANGLTLRNKMSRILEFNSDTGLLKAESGISIAEIIEVFLDKGWFPPIVPGTKFITLGGAIANDIHGKAHHVDGTFVNCVSEFSMVTPEKGRIICSRSENEDVFYATFGGLGLLGWIDTVTVQLKKVETSYFKTTAVKVKNLREMIDAFNEYDQNYRYSVAWFDPLARGENLGKGVLSLGNIAKYQDVDSGKQKNPLKLHSQKKLDLPVYLPNFALNKLSGQILNKLIEYSQSNAPALTHYDKFFFPLDAIGQWNRGYGTRGFIQYQFVIPMKDEYKILKEAMNLISSSDCTPFLNVLKKMGKGSKYLSFPMEGYTLAIDFPISKKLPELVRKLDDLVLSAGGRVYLGKDAFLERDVFRKMYPEWEEWQNIKCQLDPKGKIQNETSKRLGLLSYL</sequence>
<evidence type="ECO:0000256" key="3">
    <source>
        <dbReference type="ARBA" id="ARBA00023002"/>
    </source>
</evidence>
<dbReference type="InterPro" id="IPR036318">
    <property type="entry name" value="FAD-bd_PCMH-like_sf"/>
</dbReference>
<dbReference type="GO" id="GO:0003885">
    <property type="term" value="F:D-arabinono-1,4-lactone oxidase activity"/>
    <property type="evidence" value="ECO:0007669"/>
    <property type="project" value="InterPro"/>
</dbReference>
<dbReference type="OrthoDB" id="545125at2"/>
<evidence type="ECO:0000256" key="2">
    <source>
        <dbReference type="ARBA" id="ARBA00022827"/>
    </source>
</evidence>